<name>A0A1H8NUH6_9SPHI</name>
<keyword evidence="1" id="KW-0378">Hydrolase</keyword>
<dbReference type="InterPro" id="IPR000073">
    <property type="entry name" value="AB_hydrolase_1"/>
</dbReference>
<dbReference type="EMBL" id="FOCL01000007">
    <property type="protein sequence ID" value="SEO32998.1"/>
    <property type="molecule type" value="Genomic_DNA"/>
</dbReference>
<dbReference type="Gene3D" id="3.40.50.1820">
    <property type="entry name" value="alpha/beta hydrolase"/>
    <property type="match status" value="1"/>
</dbReference>
<keyword evidence="4" id="KW-1185">Reference proteome</keyword>
<dbReference type="RefSeq" id="WP_091214169.1">
    <property type="nucleotide sequence ID" value="NZ_FOCL01000007.1"/>
</dbReference>
<dbReference type="PANTHER" id="PTHR43798">
    <property type="entry name" value="MONOACYLGLYCEROL LIPASE"/>
    <property type="match status" value="1"/>
</dbReference>
<dbReference type="AlphaFoldDB" id="A0A1H8NUH6"/>
<dbReference type="GO" id="GO:0016020">
    <property type="term" value="C:membrane"/>
    <property type="evidence" value="ECO:0007669"/>
    <property type="project" value="TreeGrafter"/>
</dbReference>
<dbReference type="InterPro" id="IPR050266">
    <property type="entry name" value="AB_hydrolase_sf"/>
</dbReference>
<accession>A0A1H8NUH6</accession>
<dbReference type="SUPFAM" id="SSF53474">
    <property type="entry name" value="alpha/beta-Hydrolases"/>
    <property type="match status" value="1"/>
</dbReference>
<dbReference type="STRING" id="551995.SAMN05192574_10792"/>
<dbReference type="OrthoDB" id="9796770at2"/>
<feature type="domain" description="AB hydrolase-1" evidence="2">
    <location>
        <begin position="53"/>
        <end position="284"/>
    </location>
</feature>
<evidence type="ECO:0000313" key="4">
    <source>
        <dbReference type="Proteomes" id="UP000198942"/>
    </source>
</evidence>
<dbReference type="Proteomes" id="UP000198942">
    <property type="component" value="Unassembled WGS sequence"/>
</dbReference>
<proteinExistence type="predicted"/>
<dbReference type="InterPro" id="IPR029058">
    <property type="entry name" value="AB_hydrolase_fold"/>
</dbReference>
<organism evidence="3 4">
    <name type="scientific">Mucilaginibacter gossypiicola</name>
    <dbReference type="NCBI Taxonomy" id="551995"/>
    <lineage>
        <taxon>Bacteria</taxon>
        <taxon>Pseudomonadati</taxon>
        <taxon>Bacteroidota</taxon>
        <taxon>Sphingobacteriia</taxon>
        <taxon>Sphingobacteriales</taxon>
        <taxon>Sphingobacteriaceae</taxon>
        <taxon>Mucilaginibacter</taxon>
    </lineage>
</organism>
<dbReference type="Pfam" id="PF00561">
    <property type="entry name" value="Abhydrolase_1"/>
    <property type="match status" value="1"/>
</dbReference>
<gene>
    <name evidence="3" type="ORF">SAMN05192574_10792</name>
</gene>
<protein>
    <submittedName>
        <fullName evidence="3">Pimeloyl-ACP methyl ester carboxylesterase</fullName>
    </submittedName>
</protein>
<dbReference type="PANTHER" id="PTHR43798:SF31">
    <property type="entry name" value="AB HYDROLASE SUPERFAMILY PROTEIN YCLE"/>
    <property type="match status" value="1"/>
</dbReference>
<evidence type="ECO:0000256" key="1">
    <source>
        <dbReference type="ARBA" id="ARBA00022801"/>
    </source>
</evidence>
<reference evidence="4" key="1">
    <citation type="submission" date="2016-10" db="EMBL/GenBank/DDBJ databases">
        <authorList>
            <person name="Varghese N."/>
            <person name="Submissions S."/>
        </authorList>
    </citation>
    <scope>NUCLEOTIDE SEQUENCE [LARGE SCALE GENOMIC DNA]</scope>
    <source>
        <strain evidence="4">Gh-48</strain>
    </source>
</reference>
<evidence type="ECO:0000259" key="2">
    <source>
        <dbReference type="Pfam" id="PF00561"/>
    </source>
</evidence>
<dbReference type="GO" id="GO:0016787">
    <property type="term" value="F:hydrolase activity"/>
    <property type="evidence" value="ECO:0007669"/>
    <property type="project" value="UniProtKB-KW"/>
</dbReference>
<sequence length="304" mass="33937">MTTKTINQNRLAEGEHFAEVNNIIIHYYVAGNGPVLLLPSPGWGPSVNYIMPLPLFEQYFTMVYFDTRHSGKSTGPEDSTQYALDNFIADIDALRIYLGQSKIYIAGHSGGGHQVLEYGIQHSEHLSGIIAIDAIAATDELRAEEMMKRIMKKKTEPFYLENPEYYEKATAFMTGMGTDKTPRTLEEIIGIMGGFYFHDPALAAKTFQNLDLNDTVFGYVNSNGFQGKNLLGELHRITVPVLIIVGDDDFICDPVSQAARIRANIPGSKLAVIGNCGHMPWIEQPAEFYAQCEIWFGEQQLQKS</sequence>
<evidence type="ECO:0000313" key="3">
    <source>
        <dbReference type="EMBL" id="SEO32998.1"/>
    </source>
</evidence>